<comment type="similarity">
    <text evidence="5 9">Belongs to the aldose epimerase family.</text>
</comment>
<dbReference type="UniPathway" id="UPA00242"/>
<feature type="binding site" evidence="11">
    <location>
        <begin position="92"/>
        <end position="93"/>
    </location>
    <ligand>
        <name>beta-D-galactose</name>
        <dbReference type="ChEBI" id="CHEBI:27667"/>
    </ligand>
</feature>
<feature type="binding site" evidence="10">
    <location>
        <position position="258"/>
    </location>
    <ligand>
        <name>beta-D-galactose</name>
        <dbReference type="ChEBI" id="CHEBI:27667"/>
    </ligand>
</feature>
<evidence type="ECO:0000256" key="7">
    <source>
        <dbReference type="ARBA" id="ARBA00023277"/>
    </source>
</evidence>
<dbReference type="GO" id="GO:0006006">
    <property type="term" value="P:glucose metabolic process"/>
    <property type="evidence" value="ECO:0007669"/>
    <property type="project" value="TreeGrafter"/>
</dbReference>
<comment type="catalytic activity">
    <reaction evidence="2">
        <text>alpha-D-galactose = beta-D-galactose</text>
        <dbReference type="Rhea" id="RHEA:28675"/>
        <dbReference type="ChEBI" id="CHEBI:27667"/>
        <dbReference type="ChEBI" id="CHEBI:28061"/>
        <dbReference type="EC" id="5.1.3.3"/>
    </reaction>
    <physiologicalReaction direction="right-to-left" evidence="2">
        <dbReference type="Rhea" id="RHEA:28677"/>
    </physiologicalReaction>
</comment>
<keyword evidence="6 9" id="KW-0413">Isomerase</keyword>
<dbReference type="UniPathway" id="UPA00214"/>
<dbReference type="PROSITE" id="PS00545">
    <property type="entry name" value="ALDOSE_1_EPIMERASE"/>
    <property type="match status" value="1"/>
</dbReference>
<dbReference type="CDD" id="cd09019">
    <property type="entry name" value="galactose_mutarotase_like"/>
    <property type="match status" value="1"/>
</dbReference>
<dbReference type="GO" id="GO:0033499">
    <property type="term" value="P:galactose catabolic process via UDP-galactose, Leloir pathway"/>
    <property type="evidence" value="ECO:0007669"/>
    <property type="project" value="TreeGrafter"/>
</dbReference>
<evidence type="ECO:0000256" key="6">
    <source>
        <dbReference type="ARBA" id="ARBA00023235"/>
    </source>
</evidence>
<evidence type="ECO:0000256" key="1">
    <source>
        <dbReference type="ARBA" id="ARBA00001614"/>
    </source>
</evidence>
<dbReference type="STRING" id="568069.A0A1J1I063"/>
<evidence type="ECO:0000256" key="10">
    <source>
        <dbReference type="PIRSR" id="PIRSR005096-2"/>
    </source>
</evidence>
<comment type="catalytic activity">
    <reaction evidence="1 9">
        <text>alpha-D-glucose = beta-D-glucose</text>
        <dbReference type="Rhea" id="RHEA:10264"/>
        <dbReference type="ChEBI" id="CHEBI:15903"/>
        <dbReference type="ChEBI" id="CHEBI:17925"/>
        <dbReference type="EC" id="5.1.3.3"/>
    </reaction>
</comment>
<evidence type="ECO:0000256" key="8">
    <source>
        <dbReference type="ARBA" id="ARBA00045743"/>
    </source>
</evidence>
<sequence>MTSHNIELSIDTFGSVENPITKKQEEVKKFTWRNVENGMSVVLISYGVIIQSIKVPDRSGNLADVVCGFDDVSGYLQSNNPYFGAMVGRVANRIAHGEFVLNGEVRKVAKNWNNKHHLHGGIIGFNKFNFNHYVVGNVVYLSHLSPDNFEGYPGDLLLTIKCELTSDNSIAMEYKATSSKSTPINLTNHSYFNLAGHETGFEELYKHVISINADKITETDSESIPTGKFTNVGGTPFDLRISKELGPAMRNLNAIGYDDNFCINIPKGFQNSLNFVSRAVHPPSGRWLEVSSNQEGVQLYTSNFFPDPCGNINASRFVSENYYEVDGVLTTKLDKVTVSTKDDNSAKCSDESALVGKGGVHYLKHGAFCLETQKFPDAVNHSNFPSVILNPGETYQHEVVFKFGCEA</sequence>
<evidence type="ECO:0000256" key="3">
    <source>
        <dbReference type="ARBA" id="ARBA00004947"/>
    </source>
</evidence>
<dbReference type="Proteomes" id="UP000183832">
    <property type="component" value="Unassembled WGS sequence"/>
</dbReference>
<accession>A0A1J1I063</accession>
<feature type="binding site" evidence="11">
    <location>
        <begin position="189"/>
        <end position="191"/>
    </location>
    <ligand>
        <name>beta-D-galactose</name>
        <dbReference type="ChEBI" id="CHEBI:27667"/>
    </ligand>
</feature>
<dbReference type="PANTHER" id="PTHR10091:SF0">
    <property type="entry name" value="GALACTOSE MUTAROTASE"/>
    <property type="match status" value="1"/>
</dbReference>
<reference evidence="12 13" key="1">
    <citation type="submission" date="2015-04" db="EMBL/GenBank/DDBJ databases">
        <authorList>
            <person name="Syromyatnikov M.Y."/>
            <person name="Popov V.N."/>
        </authorList>
    </citation>
    <scope>NUCLEOTIDE SEQUENCE [LARGE SCALE GENOMIC DNA]</scope>
</reference>
<comment type="function">
    <text evidence="8">Mutarotase that catalyzes the interconversion of beta-D-galactose and alpha-D-galactose during galactose metabolism. Beta-D-galactose is metabolized in the liver into glucose 1-phosphate, the primary metabolic fuel, by the action of four enzymes that constitute the Leloir pathway: GALM, GALK1 (galactokinase), GALT (galactose-1-phosphate uridylyltransferase) and GALE (UDP-galactose-4'-epimerase). Involved in the maintenance of the equilibrium between the beta- and alpha-anomers of galactose, therefore ensuring a sufficient supply of the alpha-anomer for GALK1. Also active on D-glucose although shows a preference for galactose over glucose.</text>
</comment>
<dbReference type="InterPro" id="IPR011013">
    <property type="entry name" value="Gal_mutarotase_sf_dom"/>
</dbReference>
<dbReference type="SUPFAM" id="SSF74650">
    <property type="entry name" value="Galactose mutarotase-like"/>
    <property type="match status" value="1"/>
</dbReference>
<dbReference type="OrthoDB" id="274691at2759"/>
<dbReference type="EMBL" id="CVRI01000037">
    <property type="protein sequence ID" value="CRK93653.1"/>
    <property type="molecule type" value="Genomic_DNA"/>
</dbReference>
<dbReference type="EC" id="5.1.3.3" evidence="9"/>
<dbReference type="Gene3D" id="2.70.98.10">
    <property type="match status" value="1"/>
</dbReference>
<dbReference type="GO" id="GO:0004034">
    <property type="term" value="F:aldose 1-epimerase activity"/>
    <property type="evidence" value="ECO:0007669"/>
    <property type="project" value="UniProtKB-EC"/>
</dbReference>
<dbReference type="GO" id="GO:0030246">
    <property type="term" value="F:carbohydrate binding"/>
    <property type="evidence" value="ECO:0007669"/>
    <property type="project" value="InterPro"/>
</dbReference>
<keyword evidence="7 9" id="KW-0119">Carbohydrate metabolism</keyword>
<dbReference type="InterPro" id="IPR047215">
    <property type="entry name" value="Galactose_mutarotase-like"/>
</dbReference>
<evidence type="ECO:0000256" key="9">
    <source>
        <dbReference type="PIRNR" id="PIRNR005096"/>
    </source>
</evidence>
<evidence type="ECO:0000256" key="2">
    <source>
        <dbReference type="ARBA" id="ARBA00001712"/>
    </source>
</evidence>
<dbReference type="InterPro" id="IPR014718">
    <property type="entry name" value="GH-type_carb-bd"/>
</dbReference>
<dbReference type="Pfam" id="PF01263">
    <property type="entry name" value="Aldose_epim"/>
    <property type="match status" value="1"/>
</dbReference>
<keyword evidence="13" id="KW-1185">Reference proteome</keyword>
<evidence type="ECO:0000256" key="4">
    <source>
        <dbReference type="ARBA" id="ARBA00005028"/>
    </source>
</evidence>
<comment type="pathway">
    <text evidence="4 9">Carbohydrate metabolism; hexose metabolism.</text>
</comment>
<gene>
    <name evidence="12" type="primary">putative Aldose 1-epimerase</name>
    <name evidence="12" type="ORF">CLUMA_CG007182</name>
</gene>
<proteinExistence type="inferred from homology"/>
<dbReference type="PANTHER" id="PTHR10091">
    <property type="entry name" value="ALDOSE-1-EPIMERASE"/>
    <property type="match status" value="1"/>
</dbReference>
<protein>
    <recommendedName>
        <fullName evidence="9">Aldose 1-epimerase</fullName>
        <ecNumber evidence="9">5.1.3.3</ecNumber>
    </recommendedName>
</protein>
<dbReference type="PIRSF" id="PIRSF005096">
    <property type="entry name" value="GALM"/>
    <property type="match status" value="1"/>
</dbReference>
<evidence type="ECO:0000313" key="13">
    <source>
        <dbReference type="Proteomes" id="UP000183832"/>
    </source>
</evidence>
<organism evidence="12 13">
    <name type="scientific">Clunio marinus</name>
    <dbReference type="NCBI Taxonomy" id="568069"/>
    <lineage>
        <taxon>Eukaryota</taxon>
        <taxon>Metazoa</taxon>
        <taxon>Ecdysozoa</taxon>
        <taxon>Arthropoda</taxon>
        <taxon>Hexapoda</taxon>
        <taxon>Insecta</taxon>
        <taxon>Pterygota</taxon>
        <taxon>Neoptera</taxon>
        <taxon>Endopterygota</taxon>
        <taxon>Diptera</taxon>
        <taxon>Nematocera</taxon>
        <taxon>Chironomoidea</taxon>
        <taxon>Chironomidae</taxon>
        <taxon>Clunio</taxon>
    </lineage>
</organism>
<dbReference type="InterPro" id="IPR018052">
    <property type="entry name" value="Ald1_epimerase_CS"/>
</dbReference>
<comment type="pathway">
    <text evidence="3">Carbohydrate metabolism; galactose metabolism.</text>
</comment>
<dbReference type="InterPro" id="IPR008183">
    <property type="entry name" value="Aldose_1/G6P_1-epimerase"/>
</dbReference>
<dbReference type="AlphaFoldDB" id="A0A1J1I063"/>
<name>A0A1J1I063_9DIPT</name>
<evidence type="ECO:0000256" key="11">
    <source>
        <dbReference type="PIRSR" id="PIRSR005096-3"/>
    </source>
</evidence>
<dbReference type="InterPro" id="IPR015443">
    <property type="entry name" value="Aldose_1-epimerase"/>
</dbReference>
<evidence type="ECO:0000256" key="5">
    <source>
        <dbReference type="ARBA" id="ARBA00006206"/>
    </source>
</evidence>
<evidence type="ECO:0000313" key="12">
    <source>
        <dbReference type="EMBL" id="CRK93653.1"/>
    </source>
</evidence>